<evidence type="ECO:0000313" key="1">
    <source>
        <dbReference type="EMBL" id="KAK7037186.1"/>
    </source>
</evidence>
<proteinExistence type="predicted"/>
<name>A0AAW0CEF8_9AGAR</name>
<reference evidence="1 2" key="1">
    <citation type="journal article" date="2024" name="J Genomics">
        <title>Draft genome sequencing and assembly of Favolaschia claudopus CIRM-BRFM 2984 isolated from oak limbs.</title>
        <authorList>
            <person name="Navarro D."/>
            <person name="Drula E."/>
            <person name="Chaduli D."/>
            <person name="Cazenave R."/>
            <person name="Ahrendt S."/>
            <person name="Wang J."/>
            <person name="Lipzen A."/>
            <person name="Daum C."/>
            <person name="Barry K."/>
            <person name="Grigoriev I.V."/>
            <person name="Favel A."/>
            <person name="Rosso M.N."/>
            <person name="Martin F."/>
        </authorList>
    </citation>
    <scope>NUCLEOTIDE SEQUENCE [LARGE SCALE GENOMIC DNA]</scope>
    <source>
        <strain evidence="1 2">CIRM-BRFM 2984</strain>
    </source>
</reference>
<accession>A0AAW0CEF8</accession>
<gene>
    <name evidence="1" type="ORF">R3P38DRAFT_2908157</name>
</gene>
<keyword evidence="2" id="KW-1185">Reference proteome</keyword>
<dbReference type="EMBL" id="JAWWNJ010000018">
    <property type="protein sequence ID" value="KAK7037186.1"/>
    <property type="molecule type" value="Genomic_DNA"/>
</dbReference>
<sequence length="465" mass="50942">MDDGLPPFVPPGAAPTAASGSALLWPNFPPTYRDLVAFQMPATAADTSTTNTTAPWSGAHPPPIPLCYSYLDPSIPVRALAGLECYLSNHRLWARPTPNDARALWRQLQDSYQGLPITQESWLTSVLTILNLIVAALLKDLGLAHALLSYDPHLLFSQHGDKDWLATSSPVGNTVQALIEVMETAGGPNRLPIGAPIVPPLIGGGCSVELKLSNVLLEYSHYFSEPFHTFQPLSAYTQGSAIVFKLDLQMQNRVIARRVSSYAPRFGIIYTGQYFLLAENVHPLTILASYWSETPQGKPFPRGPPLTSPFDRDVRIRGLGLSQIEHIAGDDVPPFPGFLALLVAINARPGMLEFDDPNSESMLPGLSSYLSLYGSLQSATHQGQQSTRTSPRNTRLEPGAAFPISRQNHSAIMRFGLQITHLVVLFLSMALSHLVPTNLWPSSGTEGLRYRHIVRARYPYYSLDS</sequence>
<protein>
    <submittedName>
        <fullName evidence="1">Uncharacterized protein</fullName>
    </submittedName>
</protein>
<dbReference type="Proteomes" id="UP001362999">
    <property type="component" value="Unassembled WGS sequence"/>
</dbReference>
<organism evidence="1 2">
    <name type="scientific">Favolaschia claudopus</name>
    <dbReference type="NCBI Taxonomy" id="2862362"/>
    <lineage>
        <taxon>Eukaryota</taxon>
        <taxon>Fungi</taxon>
        <taxon>Dikarya</taxon>
        <taxon>Basidiomycota</taxon>
        <taxon>Agaricomycotina</taxon>
        <taxon>Agaricomycetes</taxon>
        <taxon>Agaricomycetidae</taxon>
        <taxon>Agaricales</taxon>
        <taxon>Marasmiineae</taxon>
        <taxon>Mycenaceae</taxon>
        <taxon>Favolaschia</taxon>
    </lineage>
</organism>
<dbReference type="AlphaFoldDB" id="A0AAW0CEF8"/>
<evidence type="ECO:0000313" key="2">
    <source>
        <dbReference type="Proteomes" id="UP001362999"/>
    </source>
</evidence>
<comment type="caution">
    <text evidence="1">The sequence shown here is derived from an EMBL/GenBank/DDBJ whole genome shotgun (WGS) entry which is preliminary data.</text>
</comment>